<reference evidence="1 2" key="1">
    <citation type="submission" date="2022-03" db="EMBL/GenBank/DDBJ databases">
        <authorList>
            <person name="Nunn A."/>
            <person name="Chopra R."/>
            <person name="Nunn A."/>
            <person name="Contreras Garrido A."/>
        </authorList>
    </citation>
    <scope>NUCLEOTIDE SEQUENCE [LARGE SCALE GENOMIC DNA]</scope>
</reference>
<sequence>MEVRLAQSATSEIKVGVVLDLKTNFSKMCLTSINMSLSDFYKDHPNYRTRLALHVRDSMEETVQASVAGSLLFCLLLVASPLHVM</sequence>
<organism evidence="1 2">
    <name type="scientific">Thlaspi arvense</name>
    <name type="common">Field penny-cress</name>
    <dbReference type="NCBI Taxonomy" id="13288"/>
    <lineage>
        <taxon>Eukaryota</taxon>
        <taxon>Viridiplantae</taxon>
        <taxon>Streptophyta</taxon>
        <taxon>Embryophyta</taxon>
        <taxon>Tracheophyta</taxon>
        <taxon>Spermatophyta</taxon>
        <taxon>Magnoliopsida</taxon>
        <taxon>eudicotyledons</taxon>
        <taxon>Gunneridae</taxon>
        <taxon>Pentapetalae</taxon>
        <taxon>rosids</taxon>
        <taxon>malvids</taxon>
        <taxon>Brassicales</taxon>
        <taxon>Brassicaceae</taxon>
        <taxon>Thlaspideae</taxon>
        <taxon>Thlaspi</taxon>
    </lineage>
</organism>
<keyword evidence="2" id="KW-1185">Reference proteome</keyword>
<dbReference type="Proteomes" id="UP000836841">
    <property type="component" value="Chromosome 4"/>
</dbReference>
<dbReference type="InterPro" id="IPR015683">
    <property type="entry name" value="Ionotropic_Glu_rcpt"/>
</dbReference>
<evidence type="ECO:0000313" key="1">
    <source>
        <dbReference type="EMBL" id="CAH2060182.1"/>
    </source>
</evidence>
<protein>
    <submittedName>
        <fullName evidence="1">Uncharacterized protein</fullName>
    </submittedName>
</protein>
<name>A0AAU9S8D2_THLAR</name>
<dbReference type="AlphaFoldDB" id="A0AAU9S8D2"/>
<evidence type="ECO:0000313" key="2">
    <source>
        <dbReference type="Proteomes" id="UP000836841"/>
    </source>
</evidence>
<gene>
    <name evidence="1" type="ORF">TAV2_LOCUS14087</name>
</gene>
<proteinExistence type="predicted"/>
<accession>A0AAU9S8D2</accession>
<dbReference type="PANTHER" id="PTHR34836">
    <property type="entry name" value="OS06G0188250 PROTEIN"/>
    <property type="match status" value="1"/>
</dbReference>
<dbReference type="PANTHER" id="PTHR34836:SF1">
    <property type="entry name" value="OS09G0428600 PROTEIN"/>
    <property type="match status" value="1"/>
</dbReference>
<dbReference type="EMBL" id="OU466860">
    <property type="protein sequence ID" value="CAH2060182.1"/>
    <property type="molecule type" value="Genomic_DNA"/>
</dbReference>